<accession>A0A1H7LDC9</accession>
<feature type="region of interest" description="Disordered" evidence="1">
    <location>
        <begin position="21"/>
        <end position="47"/>
    </location>
</feature>
<dbReference type="OrthoDB" id="7875768at2"/>
<reference evidence="2 3" key="1">
    <citation type="submission" date="2016-10" db="EMBL/GenBank/DDBJ databases">
        <authorList>
            <person name="de Groot N.N."/>
        </authorList>
    </citation>
    <scope>NUCLEOTIDE SEQUENCE [LARGE SCALE GENOMIC DNA]</scope>
    <source>
        <strain evidence="2 3">DSM 14858</strain>
    </source>
</reference>
<gene>
    <name evidence="2" type="ORF">SAMN04488526_1694</name>
</gene>
<dbReference type="EMBL" id="FNZQ01000002">
    <property type="protein sequence ID" value="SEK96951.1"/>
    <property type="molecule type" value="Genomic_DNA"/>
</dbReference>
<protein>
    <submittedName>
        <fullName evidence="2">Uncharacterized protein</fullName>
    </submittedName>
</protein>
<evidence type="ECO:0000313" key="2">
    <source>
        <dbReference type="EMBL" id="SEK96951.1"/>
    </source>
</evidence>
<dbReference type="Proteomes" id="UP000199283">
    <property type="component" value="Unassembled WGS sequence"/>
</dbReference>
<dbReference type="STRING" id="188906.SAMN04488526_1694"/>
<dbReference type="AlphaFoldDB" id="A0A1H7LDC9"/>
<evidence type="ECO:0000313" key="3">
    <source>
        <dbReference type="Proteomes" id="UP000199283"/>
    </source>
</evidence>
<evidence type="ECO:0000256" key="1">
    <source>
        <dbReference type="SAM" id="MobiDB-lite"/>
    </source>
</evidence>
<sequence length="236" mass="25732">MAQTHDIEDVLSSIRRLVANEPGAARTSAPDGPTLVLDASQRVTEPEDPFQMIRTLAQEERDGRDAEHLTDALPDDVAAITGDLVNVPDDDAQTPDAGRTVIWADDETPPEAVDPIAFVHTKSAVEAQVEDGSATVDLSDDYAEDTDYEVEMPTDASPVERDMDIASPETEANTAPDRDALADLSSALNGDDALRDLISEIVRQELSGELGERITRNVRKLVRREIRQLLASEEFD</sequence>
<keyword evidence="3" id="KW-1185">Reference proteome</keyword>
<organism evidence="2 3">
    <name type="scientific">Jannaschia helgolandensis</name>
    <dbReference type="NCBI Taxonomy" id="188906"/>
    <lineage>
        <taxon>Bacteria</taxon>
        <taxon>Pseudomonadati</taxon>
        <taxon>Pseudomonadota</taxon>
        <taxon>Alphaproteobacteria</taxon>
        <taxon>Rhodobacterales</taxon>
        <taxon>Roseobacteraceae</taxon>
        <taxon>Jannaschia</taxon>
    </lineage>
</organism>
<proteinExistence type="predicted"/>
<name>A0A1H7LDC9_9RHOB</name>
<dbReference type="RefSeq" id="WP_092761751.1">
    <property type="nucleotide sequence ID" value="NZ_FNZQ01000002.1"/>
</dbReference>